<dbReference type="SUPFAM" id="SSF53850">
    <property type="entry name" value="Periplasmic binding protein-like II"/>
    <property type="match status" value="1"/>
</dbReference>
<evidence type="ECO:0000313" key="8">
    <source>
        <dbReference type="Proteomes" id="UP000746741"/>
    </source>
</evidence>
<dbReference type="InterPro" id="IPR005119">
    <property type="entry name" value="LysR_subst-bd"/>
</dbReference>
<dbReference type="EMBL" id="JAAEDK010000001">
    <property type="protein sequence ID" value="MBR0657637.1"/>
    <property type="molecule type" value="Genomic_DNA"/>
</dbReference>
<dbReference type="GO" id="GO:0043565">
    <property type="term" value="F:sequence-specific DNA binding"/>
    <property type="evidence" value="ECO:0007669"/>
    <property type="project" value="TreeGrafter"/>
</dbReference>
<dbReference type="SUPFAM" id="SSF46785">
    <property type="entry name" value="Winged helix' DNA-binding domain"/>
    <property type="match status" value="1"/>
</dbReference>
<dbReference type="GO" id="GO:0009089">
    <property type="term" value="P:lysine biosynthetic process via diaminopimelate"/>
    <property type="evidence" value="ECO:0007669"/>
    <property type="project" value="TreeGrafter"/>
</dbReference>
<comment type="caution">
    <text evidence="6">The sequence shown here is derived from an EMBL/GenBank/DDBJ whole genome shotgun (WGS) entry which is preliminary data.</text>
</comment>
<sequence>MNARQIEVFRTIMRLGTLTGAAQALNVSQPALSQLLLHAEDRLGYKLFRRLRGRLVPTPEALQLYPEAERLHRDIEGFRRFATDLRDGVAGSVRLVASAPPSLSFLPRALAEFRAAMPGVRLSAYVVPVQVAAEMLGRGDADLGVAMSDVATPLVQAETIGHVETVCVLPAGHRLARRKAIGPADLTEETLISYRPDSLPGQLLAQEFGRAGLAYRTQVEIDVSIIALSFVQQGIGVALVDGLIPWLSHPGLVVRPFRPLVRLPIAVLTGSRRPLSHQQDRLRRGLRTAFAAYAAEPAARGLLSPA</sequence>
<dbReference type="AlphaFoldDB" id="A0A9X9WBC7"/>
<dbReference type="Pfam" id="PF03466">
    <property type="entry name" value="LysR_substrate"/>
    <property type="match status" value="1"/>
</dbReference>
<accession>A0A9X9WBC7</accession>
<gene>
    <name evidence="7" type="ORF">GWK15_18205</name>
    <name evidence="6" type="ORF">GXW75_00140</name>
</gene>
<dbReference type="EMBL" id="JAAVUP010000006">
    <property type="protein sequence ID" value="NKE18893.1"/>
    <property type="molecule type" value="Genomic_DNA"/>
</dbReference>
<feature type="domain" description="HTH lysR-type" evidence="5">
    <location>
        <begin position="1"/>
        <end position="58"/>
    </location>
</feature>
<dbReference type="Pfam" id="PF00126">
    <property type="entry name" value="HTH_1"/>
    <property type="match status" value="1"/>
</dbReference>
<evidence type="ECO:0000256" key="3">
    <source>
        <dbReference type="ARBA" id="ARBA00023125"/>
    </source>
</evidence>
<dbReference type="Proteomes" id="UP001138708">
    <property type="component" value="Unassembled WGS sequence"/>
</dbReference>
<reference evidence="6" key="3">
    <citation type="journal article" date="2021" name="Syst. Appl. Microbiol.">
        <title>Roseomonas hellenica sp. nov., isolated from roots of wild-growing Alkanna tinctoria.</title>
        <authorList>
            <person name="Rat A."/>
            <person name="Naranjo H.D."/>
            <person name="Lebbe L."/>
            <person name="Cnockaert M."/>
            <person name="Krigas N."/>
            <person name="Grigoriadou K."/>
            <person name="Maloupa E."/>
            <person name="Willems A."/>
        </authorList>
    </citation>
    <scope>NUCLEOTIDE SEQUENCE</scope>
    <source>
        <strain evidence="6">LMG 31161</strain>
    </source>
</reference>
<dbReference type="InterPro" id="IPR000847">
    <property type="entry name" value="LysR_HTH_N"/>
</dbReference>
<dbReference type="RefSeq" id="WP_168042804.1">
    <property type="nucleotide sequence ID" value="NZ_JAAEDK010000001.1"/>
</dbReference>
<dbReference type="GO" id="GO:0010628">
    <property type="term" value="P:positive regulation of gene expression"/>
    <property type="evidence" value="ECO:0007669"/>
    <property type="project" value="TreeGrafter"/>
</dbReference>
<evidence type="ECO:0000313" key="9">
    <source>
        <dbReference type="Proteomes" id="UP001138708"/>
    </source>
</evidence>
<dbReference type="PRINTS" id="PR00039">
    <property type="entry name" value="HTHLYSR"/>
</dbReference>
<evidence type="ECO:0000313" key="7">
    <source>
        <dbReference type="EMBL" id="NKE18893.1"/>
    </source>
</evidence>
<dbReference type="InterPro" id="IPR036390">
    <property type="entry name" value="WH_DNA-bd_sf"/>
</dbReference>
<name>A0A9X9WBC7_9PROT</name>
<evidence type="ECO:0000313" key="6">
    <source>
        <dbReference type="EMBL" id="MBR0657637.1"/>
    </source>
</evidence>
<dbReference type="Gene3D" id="1.10.10.10">
    <property type="entry name" value="Winged helix-like DNA-binding domain superfamily/Winged helix DNA-binding domain"/>
    <property type="match status" value="1"/>
</dbReference>
<dbReference type="PROSITE" id="PS50931">
    <property type="entry name" value="HTH_LYSR"/>
    <property type="match status" value="1"/>
</dbReference>
<organism evidence="6 9">
    <name type="scientific">Neoroseomonas oryzicola</name>
    <dbReference type="NCBI Taxonomy" id="535904"/>
    <lineage>
        <taxon>Bacteria</taxon>
        <taxon>Pseudomonadati</taxon>
        <taxon>Pseudomonadota</taxon>
        <taxon>Alphaproteobacteria</taxon>
        <taxon>Acetobacterales</taxon>
        <taxon>Acetobacteraceae</taxon>
        <taxon>Neoroseomonas</taxon>
    </lineage>
</organism>
<dbReference type="PANTHER" id="PTHR30427:SF1">
    <property type="entry name" value="TRANSCRIPTIONAL ACTIVATOR PROTEIN LYSR"/>
    <property type="match status" value="1"/>
</dbReference>
<protein>
    <submittedName>
        <fullName evidence="6">LysR family transcriptional regulator</fullName>
    </submittedName>
</protein>
<evidence type="ECO:0000256" key="4">
    <source>
        <dbReference type="ARBA" id="ARBA00023163"/>
    </source>
</evidence>
<keyword evidence="4" id="KW-0804">Transcription</keyword>
<evidence type="ECO:0000259" key="5">
    <source>
        <dbReference type="PROSITE" id="PS50931"/>
    </source>
</evidence>
<reference evidence="7 8" key="2">
    <citation type="submission" date="2020-02" db="EMBL/GenBank/DDBJ databases">
        <authorList>
            <person name="Sun Q."/>
            <person name="Inoue M."/>
        </authorList>
    </citation>
    <scope>NUCLEOTIDE SEQUENCE [LARGE SCALE GENOMIC DNA]</scope>
    <source>
        <strain evidence="7 8">KCTC 22478</strain>
    </source>
</reference>
<evidence type="ECO:0000256" key="1">
    <source>
        <dbReference type="ARBA" id="ARBA00009437"/>
    </source>
</evidence>
<comment type="similarity">
    <text evidence="1">Belongs to the LysR transcriptional regulatory family.</text>
</comment>
<evidence type="ECO:0000256" key="2">
    <source>
        <dbReference type="ARBA" id="ARBA00023015"/>
    </source>
</evidence>
<dbReference type="GO" id="GO:0003700">
    <property type="term" value="F:DNA-binding transcription factor activity"/>
    <property type="evidence" value="ECO:0007669"/>
    <property type="project" value="InterPro"/>
</dbReference>
<reference evidence="6" key="1">
    <citation type="submission" date="2020-01" db="EMBL/GenBank/DDBJ databases">
        <authorList>
            <person name="Rat A."/>
        </authorList>
    </citation>
    <scope>NUCLEOTIDE SEQUENCE</scope>
    <source>
        <strain evidence="6">LMG 31161</strain>
    </source>
</reference>
<dbReference type="Proteomes" id="UP000746741">
    <property type="component" value="Unassembled WGS sequence"/>
</dbReference>
<dbReference type="PANTHER" id="PTHR30427">
    <property type="entry name" value="TRANSCRIPTIONAL ACTIVATOR PROTEIN LYSR"/>
    <property type="match status" value="1"/>
</dbReference>
<dbReference type="Gene3D" id="3.40.190.290">
    <property type="match status" value="1"/>
</dbReference>
<proteinExistence type="inferred from homology"/>
<keyword evidence="8" id="KW-1185">Reference proteome</keyword>
<keyword evidence="3" id="KW-0238">DNA-binding</keyword>
<dbReference type="InterPro" id="IPR036388">
    <property type="entry name" value="WH-like_DNA-bd_sf"/>
</dbReference>
<keyword evidence="2" id="KW-0805">Transcription regulation</keyword>